<keyword evidence="1" id="KW-0677">Repeat</keyword>
<sequence length="1254" mass="139916">MGRTSLKTLCITLVQFIMIIHHVTGQHDVACPPVWFEYSGHCYKFVLSPERTFQEAAIVCQQDMSSLVSVNSAGEHGFIQNWLNTHDGHRMQWFTSGLRETGGAIVWDSDGSQADTTYFDDERRQNEKLVDVLTGLENNVVVYKYSAAANNYLWAWSRLMKTGSFVCEMDKSDVWKLYQQQRDFSYGTNTSDPNLWERGPSISFISPDTVFYEVAGRTSTVVLECVASGNPRPTYKWVRPSTNRQQDEDVNSDLDPRYDVTNGRLTIHNPDPAKDVSSYTCVVSNALGTVMSTPVELSYGYLGQFPNVKPSPVQATMYMGKDVICQAPTHNTDLRYSWYKSSFNFIRPELNAQYFLSRNGGLYISEVQAADQDEYYCMVFMAPRSGHVLAGEQPPSRTSMGIQLVVTGENANTYGPDIQDKFPQYFPAVPMVGDDVDIECLAYGRLPLYYSWVREDGPLHPRAYTKDHNRVLVIPSARLEDTGIYTCVVRGDRNTVNKTVVLSLKAPPRFPFPLHNQHVDVGATLTWTCAAIGVPKPTYTWYKNGRILKSEDGIKVQRNMLVIDKVEPGRHEGMYECQANNVMGLARTAAQLRALYFAPTFTRSPVERSKLASKGGNITISCQPQAAPRAQITWLKNGVEVGSVLPDGALQLSSLTIADSGNYTCVASNVLGEARATCLLSVQEQTVFTQVPSHQNINQNETAVLHCKASFDRSVLDAVYYWKFYSHVIDLSHTSEDRAHYSMPSSQDTGMLYVIAAQFEHEGEYTCVVSTVTGSLETRAFLGVKGAPGEPIGVHVREPSNASLTFNNLALWWKDGLGHGYPVTKYCIEMLSIHENGWKTWRADIPVHLTVINEFPEWRGFDIETGLSPGTSYQFRVKAGNDQVGYGPASFGPYKWYTMAAAPPVVAPSNVGGGGGSVGLLIITWNPLSRSLWGGNQVHYCVYYRPQHMRDAYGKWIQVDNITVSYLHTLVGTDNYYLPYEVKVQAINEKGMGPNSSITIVYSADEMPTNIAPIFVSASAINGTAGIIKWKPVPDTRETAKGKVFGYQVNYWLEGNTRCLGQYEDQALSNNFYGDVSEGLLVGMEYSGDYCVNIQFINHAGMGPKTDNYYLGMNDAPPGLYPEYVTVMSHGNESVRLVWRGISTRFGEDPLQGYKVWWWDASEDIRTARISTYGRVTTGVIHGVERDIIYKLRILGYSNGGDGKKSPDVFFTLGGQVPFDPSTTDIMNSALTIQQAPIIRVFTVYIWFCLIISL</sequence>
<keyword evidence="4" id="KW-0732">Signal</keyword>
<comment type="caution">
    <text evidence="8">The sequence shown here is derived from an EMBL/GenBank/DDBJ whole genome shotgun (WGS) entry which is preliminary data.</text>
</comment>
<evidence type="ECO:0000313" key="9">
    <source>
        <dbReference type="Proteomes" id="UP001497497"/>
    </source>
</evidence>
<evidence type="ECO:0000259" key="5">
    <source>
        <dbReference type="PROSITE" id="PS50041"/>
    </source>
</evidence>
<feature type="domain" description="Ig-like" evidence="6">
    <location>
        <begin position="423"/>
        <end position="503"/>
    </location>
</feature>
<dbReference type="InterPro" id="IPR013098">
    <property type="entry name" value="Ig_I-set"/>
</dbReference>
<dbReference type="InterPro" id="IPR003598">
    <property type="entry name" value="Ig_sub2"/>
</dbReference>
<dbReference type="GO" id="GO:0007411">
    <property type="term" value="P:axon guidance"/>
    <property type="evidence" value="ECO:0007669"/>
    <property type="project" value="TreeGrafter"/>
</dbReference>
<evidence type="ECO:0000256" key="3">
    <source>
        <dbReference type="ARBA" id="ARBA00023319"/>
    </source>
</evidence>
<dbReference type="PROSITE" id="PS50041">
    <property type="entry name" value="C_TYPE_LECTIN_2"/>
    <property type="match status" value="1"/>
</dbReference>
<evidence type="ECO:0008006" key="10">
    <source>
        <dbReference type="Google" id="ProtNLM"/>
    </source>
</evidence>
<dbReference type="SMART" id="SM00060">
    <property type="entry name" value="FN3"/>
    <property type="match status" value="4"/>
</dbReference>
<evidence type="ECO:0000313" key="8">
    <source>
        <dbReference type="EMBL" id="CAL1546787.1"/>
    </source>
</evidence>
<feature type="domain" description="Ig-like" evidence="6">
    <location>
        <begin position="686"/>
        <end position="777"/>
    </location>
</feature>
<dbReference type="InterPro" id="IPR016187">
    <property type="entry name" value="CTDL_fold"/>
</dbReference>
<dbReference type="CDD" id="cd00063">
    <property type="entry name" value="FN3"/>
    <property type="match status" value="3"/>
</dbReference>
<feature type="domain" description="Ig-like" evidence="6">
    <location>
        <begin position="200"/>
        <end position="298"/>
    </location>
</feature>
<dbReference type="InterPro" id="IPR003599">
    <property type="entry name" value="Ig_sub"/>
</dbReference>
<dbReference type="InterPro" id="IPR036179">
    <property type="entry name" value="Ig-like_dom_sf"/>
</dbReference>
<dbReference type="PANTHER" id="PTHR44170:SF6">
    <property type="entry name" value="CONTACTIN"/>
    <property type="match status" value="1"/>
</dbReference>
<dbReference type="AlphaFoldDB" id="A0AAV2IM49"/>
<evidence type="ECO:0000259" key="6">
    <source>
        <dbReference type="PROSITE" id="PS50835"/>
    </source>
</evidence>
<dbReference type="InterPro" id="IPR001304">
    <property type="entry name" value="C-type_lectin-like"/>
</dbReference>
<keyword evidence="3" id="KW-0393">Immunoglobulin domain</keyword>
<dbReference type="InterPro" id="IPR013151">
    <property type="entry name" value="Immunoglobulin_dom"/>
</dbReference>
<feature type="domain" description="Ig-like" evidence="6">
    <location>
        <begin position="599"/>
        <end position="681"/>
    </location>
</feature>
<evidence type="ECO:0000256" key="4">
    <source>
        <dbReference type="SAM" id="SignalP"/>
    </source>
</evidence>
<dbReference type="SUPFAM" id="SSF49265">
    <property type="entry name" value="Fibronectin type III"/>
    <property type="match status" value="2"/>
</dbReference>
<feature type="domain" description="Ig-like" evidence="6">
    <location>
        <begin position="507"/>
        <end position="593"/>
    </location>
</feature>
<dbReference type="SUPFAM" id="SSF48726">
    <property type="entry name" value="Immunoglobulin"/>
    <property type="match status" value="6"/>
</dbReference>
<dbReference type="InterPro" id="IPR036116">
    <property type="entry name" value="FN3_sf"/>
</dbReference>
<feature type="signal peptide" evidence="4">
    <location>
        <begin position="1"/>
        <end position="25"/>
    </location>
</feature>
<feature type="domain" description="Fibronectin type-III" evidence="7">
    <location>
        <begin position="1121"/>
        <end position="1216"/>
    </location>
</feature>
<dbReference type="Pfam" id="PF07679">
    <property type="entry name" value="I-set"/>
    <property type="match status" value="1"/>
</dbReference>
<dbReference type="GO" id="GO:0005886">
    <property type="term" value="C:plasma membrane"/>
    <property type="evidence" value="ECO:0007669"/>
    <property type="project" value="TreeGrafter"/>
</dbReference>
<organism evidence="8 9">
    <name type="scientific">Lymnaea stagnalis</name>
    <name type="common">Great pond snail</name>
    <name type="synonym">Helix stagnalis</name>
    <dbReference type="NCBI Taxonomy" id="6523"/>
    <lineage>
        <taxon>Eukaryota</taxon>
        <taxon>Metazoa</taxon>
        <taxon>Spiralia</taxon>
        <taxon>Lophotrochozoa</taxon>
        <taxon>Mollusca</taxon>
        <taxon>Gastropoda</taxon>
        <taxon>Heterobranchia</taxon>
        <taxon>Euthyneura</taxon>
        <taxon>Panpulmonata</taxon>
        <taxon>Hygrophila</taxon>
        <taxon>Lymnaeoidea</taxon>
        <taxon>Lymnaeidae</taxon>
        <taxon>Lymnaea</taxon>
    </lineage>
</organism>
<feature type="chain" id="PRO_5043427313" description="Contactin" evidence="4">
    <location>
        <begin position="26"/>
        <end position="1254"/>
    </location>
</feature>
<keyword evidence="9" id="KW-1185">Reference proteome</keyword>
<dbReference type="PANTHER" id="PTHR44170">
    <property type="entry name" value="PROTEIN SIDEKICK"/>
    <property type="match status" value="1"/>
</dbReference>
<accession>A0AAV2IM49</accession>
<dbReference type="Gene3D" id="2.60.40.10">
    <property type="entry name" value="Immunoglobulins"/>
    <property type="match status" value="10"/>
</dbReference>
<dbReference type="InterPro" id="IPR013783">
    <property type="entry name" value="Ig-like_fold"/>
</dbReference>
<feature type="domain" description="Fibronectin type-III" evidence="7">
    <location>
        <begin position="1012"/>
        <end position="1119"/>
    </location>
</feature>
<feature type="domain" description="C-type lectin" evidence="5">
    <location>
        <begin position="38"/>
        <end position="168"/>
    </location>
</feature>
<dbReference type="GO" id="GO:0030424">
    <property type="term" value="C:axon"/>
    <property type="evidence" value="ECO:0007669"/>
    <property type="project" value="TreeGrafter"/>
</dbReference>
<dbReference type="FunFam" id="2.60.40.10:FF:000035">
    <property type="entry name" value="Contactin 1"/>
    <property type="match status" value="1"/>
</dbReference>
<reference evidence="8 9" key="1">
    <citation type="submission" date="2024-04" db="EMBL/GenBank/DDBJ databases">
        <authorList>
            <consortium name="Genoscope - CEA"/>
            <person name="William W."/>
        </authorList>
    </citation>
    <scope>NUCLEOTIDE SEQUENCE [LARGE SCALE GENOMIC DNA]</scope>
</reference>
<dbReference type="PROSITE" id="PS50853">
    <property type="entry name" value="FN3"/>
    <property type="match status" value="3"/>
</dbReference>
<dbReference type="SMART" id="SM00034">
    <property type="entry name" value="CLECT"/>
    <property type="match status" value="1"/>
</dbReference>
<dbReference type="FunFam" id="2.60.40.10:FF:000052">
    <property type="entry name" value="Contactin 1"/>
    <property type="match status" value="1"/>
</dbReference>
<dbReference type="FunFam" id="2.60.40.10:FF:000032">
    <property type="entry name" value="palladin isoform X1"/>
    <property type="match status" value="1"/>
</dbReference>
<feature type="domain" description="Ig-like" evidence="6">
    <location>
        <begin position="306"/>
        <end position="379"/>
    </location>
</feature>
<dbReference type="SMART" id="SM00408">
    <property type="entry name" value="IGc2"/>
    <property type="match status" value="5"/>
</dbReference>
<evidence type="ECO:0000256" key="1">
    <source>
        <dbReference type="ARBA" id="ARBA00022737"/>
    </source>
</evidence>
<dbReference type="InterPro" id="IPR016186">
    <property type="entry name" value="C-type_lectin-like/link_sf"/>
</dbReference>
<evidence type="ECO:0000259" key="7">
    <source>
        <dbReference type="PROSITE" id="PS50853"/>
    </source>
</evidence>
<dbReference type="Gene3D" id="3.10.100.10">
    <property type="entry name" value="Mannose-Binding Protein A, subunit A"/>
    <property type="match status" value="1"/>
</dbReference>
<dbReference type="InterPro" id="IPR007110">
    <property type="entry name" value="Ig-like_dom"/>
</dbReference>
<dbReference type="PROSITE" id="PS50835">
    <property type="entry name" value="IG_LIKE"/>
    <property type="match status" value="6"/>
</dbReference>
<dbReference type="GO" id="GO:0098609">
    <property type="term" value="P:cell-cell adhesion"/>
    <property type="evidence" value="ECO:0007669"/>
    <property type="project" value="TreeGrafter"/>
</dbReference>
<evidence type="ECO:0000256" key="2">
    <source>
        <dbReference type="ARBA" id="ARBA00023157"/>
    </source>
</evidence>
<dbReference type="InterPro" id="IPR003961">
    <property type="entry name" value="FN3_dom"/>
</dbReference>
<dbReference type="Pfam" id="PF00047">
    <property type="entry name" value="ig"/>
    <property type="match status" value="1"/>
</dbReference>
<dbReference type="SMART" id="SM00409">
    <property type="entry name" value="IG"/>
    <property type="match status" value="6"/>
</dbReference>
<feature type="domain" description="Fibronectin type-III" evidence="7">
    <location>
        <begin position="907"/>
        <end position="1006"/>
    </location>
</feature>
<dbReference type="EMBL" id="CAXITT010000855">
    <property type="protein sequence ID" value="CAL1546787.1"/>
    <property type="molecule type" value="Genomic_DNA"/>
</dbReference>
<dbReference type="SUPFAM" id="SSF56436">
    <property type="entry name" value="C-type lectin-like"/>
    <property type="match status" value="1"/>
</dbReference>
<name>A0AAV2IM49_LYMST</name>
<gene>
    <name evidence="8" type="ORF">GSLYS_00020164001</name>
</gene>
<dbReference type="CDD" id="cd00037">
    <property type="entry name" value="CLECT"/>
    <property type="match status" value="1"/>
</dbReference>
<dbReference type="Pfam" id="PF13927">
    <property type="entry name" value="Ig_3"/>
    <property type="match status" value="3"/>
</dbReference>
<dbReference type="Proteomes" id="UP001497497">
    <property type="component" value="Unassembled WGS sequence"/>
</dbReference>
<protein>
    <recommendedName>
        <fullName evidence="10">Contactin</fullName>
    </recommendedName>
</protein>
<proteinExistence type="predicted"/>
<keyword evidence="2" id="KW-1015">Disulfide bond</keyword>